<dbReference type="SUPFAM" id="SSF53790">
    <property type="entry name" value="Tetrapyrrole methylase"/>
    <property type="match status" value="1"/>
</dbReference>
<dbReference type="Pfam" id="PF00590">
    <property type="entry name" value="TP_methylase"/>
    <property type="match status" value="1"/>
</dbReference>
<evidence type="ECO:0000256" key="2">
    <source>
        <dbReference type="ARBA" id="ARBA00022552"/>
    </source>
</evidence>
<dbReference type="RefSeq" id="WP_184035759.1">
    <property type="nucleotide sequence ID" value="NZ_JACHHY010000004.1"/>
</dbReference>
<dbReference type="CDD" id="cd11649">
    <property type="entry name" value="RsmI_like"/>
    <property type="match status" value="1"/>
</dbReference>
<sequence length="237" mass="25821">MPLGTLYLIPAPLGDVPLEYFLPAEAKRIVSTLQHFVVEHPKTARLYLKQLEIATPLQQLQMSELNEHTPANAVPDLLKPLMAGHHVGLLSEAGCPAIADPGALLVRHAHAKGIRVKPLVGPSSILLALMASGANGQRFSFQGYLPADPANRARALKELEKRSAQQDEAIAFIETPYRNNQLLEAIQSQCRSSTLLCVASNLNTDDETIISLPIGSWPKPNPNLHKIPTVFVLYAKP</sequence>
<dbReference type="GO" id="GO:0032259">
    <property type="term" value="P:methylation"/>
    <property type="evidence" value="ECO:0007669"/>
    <property type="project" value="UniProtKB-KW"/>
</dbReference>
<evidence type="ECO:0000256" key="1">
    <source>
        <dbReference type="ARBA" id="ARBA00022490"/>
    </source>
</evidence>
<dbReference type="EMBL" id="JACHHY010000004">
    <property type="protein sequence ID" value="MBB5017639.1"/>
    <property type="molecule type" value="Genomic_DNA"/>
</dbReference>
<reference evidence="7 8" key="1">
    <citation type="submission" date="2020-08" db="EMBL/GenBank/DDBJ databases">
        <title>Genomic Encyclopedia of Type Strains, Phase IV (KMG-IV): sequencing the most valuable type-strain genomes for metagenomic binning, comparative biology and taxonomic classification.</title>
        <authorList>
            <person name="Goeker M."/>
        </authorList>
    </citation>
    <scope>NUCLEOTIDE SEQUENCE [LARGE SCALE GENOMIC DNA]</scope>
    <source>
        <strain evidence="7 8">DSM 27165</strain>
    </source>
</reference>
<proteinExistence type="predicted"/>
<dbReference type="PANTHER" id="PTHR46111">
    <property type="entry name" value="RIBOSOMAL RNA SMALL SUBUNIT METHYLTRANSFERASE I"/>
    <property type="match status" value="1"/>
</dbReference>
<dbReference type="InterPro" id="IPR035996">
    <property type="entry name" value="4pyrrol_Methylase_sf"/>
</dbReference>
<dbReference type="InterPro" id="IPR014777">
    <property type="entry name" value="4pyrrole_Mease_sub1"/>
</dbReference>
<keyword evidence="1" id="KW-0963">Cytoplasm</keyword>
<dbReference type="InterPro" id="IPR014776">
    <property type="entry name" value="4pyrrole_Mease_sub2"/>
</dbReference>
<evidence type="ECO:0000313" key="8">
    <source>
        <dbReference type="Proteomes" id="UP000575898"/>
    </source>
</evidence>
<dbReference type="GO" id="GO:0008168">
    <property type="term" value="F:methyltransferase activity"/>
    <property type="evidence" value="ECO:0007669"/>
    <property type="project" value="UniProtKB-KW"/>
</dbReference>
<dbReference type="GO" id="GO:0006364">
    <property type="term" value="P:rRNA processing"/>
    <property type="evidence" value="ECO:0007669"/>
    <property type="project" value="UniProtKB-KW"/>
</dbReference>
<evidence type="ECO:0000313" key="7">
    <source>
        <dbReference type="EMBL" id="MBB5017639.1"/>
    </source>
</evidence>
<dbReference type="AlphaFoldDB" id="A0A840MKG5"/>
<evidence type="ECO:0000256" key="5">
    <source>
        <dbReference type="ARBA" id="ARBA00022691"/>
    </source>
</evidence>
<dbReference type="Gene3D" id="3.40.1010.10">
    <property type="entry name" value="Cobalt-precorrin-4 Transmethylase, Domain 1"/>
    <property type="match status" value="1"/>
</dbReference>
<protein>
    <submittedName>
        <fullName evidence="7">16S rRNA (Cytidine1402-2'-O)-methyltransferase</fullName>
        <ecNumber evidence="7">2.1.1.198</ecNumber>
    </submittedName>
</protein>
<dbReference type="EC" id="2.1.1.198" evidence="7"/>
<comment type="caution">
    <text evidence="7">The sequence shown here is derived from an EMBL/GenBank/DDBJ whole genome shotgun (WGS) entry which is preliminary data.</text>
</comment>
<evidence type="ECO:0000256" key="3">
    <source>
        <dbReference type="ARBA" id="ARBA00022603"/>
    </source>
</evidence>
<keyword evidence="5" id="KW-0949">S-adenosyl-L-methionine</keyword>
<dbReference type="PANTHER" id="PTHR46111:SF2">
    <property type="entry name" value="SAM-DEPENDENT METHYLTRANSFERASE"/>
    <property type="match status" value="1"/>
</dbReference>
<dbReference type="Gene3D" id="3.30.950.10">
    <property type="entry name" value="Methyltransferase, Cobalt-precorrin-4 Transmethylase, Domain 2"/>
    <property type="match status" value="1"/>
</dbReference>
<gene>
    <name evidence="7" type="ORF">HNQ59_000908</name>
</gene>
<accession>A0A840MKG5</accession>
<dbReference type="Proteomes" id="UP000575898">
    <property type="component" value="Unassembled WGS sequence"/>
</dbReference>
<keyword evidence="3 7" id="KW-0489">Methyltransferase</keyword>
<evidence type="ECO:0000256" key="4">
    <source>
        <dbReference type="ARBA" id="ARBA00022679"/>
    </source>
</evidence>
<keyword evidence="2" id="KW-0698">rRNA processing</keyword>
<keyword evidence="8" id="KW-1185">Reference proteome</keyword>
<feature type="domain" description="Tetrapyrrole methylase" evidence="6">
    <location>
        <begin position="5"/>
        <end position="215"/>
    </location>
</feature>
<dbReference type="InterPro" id="IPR000878">
    <property type="entry name" value="4pyrrol_Mease"/>
</dbReference>
<dbReference type="PIRSF" id="PIRSF005917">
    <property type="entry name" value="MTase_YraL"/>
    <property type="match status" value="1"/>
</dbReference>
<evidence type="ECO:0000259" key="6">
    <source>
        <dbReference type="Pfam" id="PF00590"/>
    </source>
</evidence>
<dbReference type="InterPro" id="IPR008189">
    <property type="entry name" value="rRNA_ssu_MeTfrase_I"/>
</dbReference>
<keyword evidence="4 7" id="KW-0808">Transferase</keyword>
<name>A0A840MKG5_9PROT</name>
<organism evidence="7 8">
    <name type="scientific">Chitinivorax tropicus</name>
    <dbReference type="NCBI Taxonomy" id="714531"/>
    <lineage>
        <taxon>Bacteria</taxon>
        <taxon>Pseudomonadati</taxon>
        <taxon>Pseudomonadota</taxon>
        <taxon>Betaproteobacteria</taxon>
        <taxon>Chitinivorax</taxon>
    </lineage>
</organism>